<reference evidence="3 4" key="1">
    <citation type="submission" date="2019-07" db="EMBL/GenBank/DDBJ databases">
        <title>Whole genome shotgun sequence of Cellulomonas persica NBRC 101101.</title>
        <authorList>
            <person name="Hosoyama A."/>
            <person name="Uohara A."/>
            <person name="Ohji S."/>
            <person name="Ichikawa N."/>
        </authorList>
    </citation>
    <scope>NUCLEOTIDE SEQUENCE [LARGE SCALE GENOMIC DNA]</scope>
    <source>
        <strain evidence="3 4">NBRC 101101</strain>
    </source>
</reference>
<dbReference type="GO" id="GO:0006950">
    <property type="term" value="P:response to stress"/>
    <property type="evidence" value="ECO:0007669"/>
    <property type="project" value="TreeGrafter"/>
</dbReference>
<evidence type="ECO:0000256" key="1">
    <source>
        <dbReference type="SAM" id="MobiDB-lite"/>
    </source>
</evidence>
<dbReference type="InterPro" id="IPR036390">
    <property type="entry name" value="WH_DNA-bd_sf"/>
</dbReference>
<evidence type="ECO:0000313" key="4">
    <source>
        <dbReference type="Proteomes" id="UP000321386"/>
    </source>
</evidence>
<dbReference type="PANTHER" id="PTHR33164:SF99">
    <property type="entry name" value="MARR FAMILY REGULATORY PROTEIN"/>
    <property type="match status" value="1"/>
</dbReference>
<gene>
    <name evidence="3" type="ORF">CPE01_27200</name>
</gene>
<dbReference type="EMBL" id="BJUA01000015">
    <property type="protein sequence ID" value="GEK18987.1"/>
    <property type="molecule type" value="Genomic_DNA"/>
</dbReference>
<dbReference type="GO" id="GO:0003700">
    <property type="term" value="F:DNA-binding transcription factor activity"/>
    <property type="evidence" value="ECO:0007669"/>
    <property type="project" value="InterPro"/>
</dbReference>
<dbReference type="Pfam" id="PF01047">
    <property type="entry name" value="MarR"/>
    <property type="match status" value="1"/>
</dbReference>
<comment type="caution">
    <text evidence="3">The sequence shown here is derived from an EMBL/GenBank/DDBJ whole genome shotgun (WGS) entry which is preliminary data.</text>
</comment>
<dbReference type="Gene3D" id="1.10.10.10">
    <property type="entry name" value="Winged helix-like DNA-binding domain superfamily/Winged helix DNA-binding domain"/>
    <property type="match status" value="1"/>
</dbReference>
<name>A0A510UWD3_9CELL</name>
<dbReference type="InterPro" id="IPR000835">
    <property type="entry name" value="HTH_MarR-typ"/>
</dbReference>
<feature type="compositionally biased region" description="Basic and acidic residues" evidence="1">
    <location>
        <begin position="13"/>
        <end position="29"/>
    </location>
</feature>
<accession>A0A510UWD3</accession>
<feature type="domain" description="HTH marR-type" evidence="2">
    <location>
        <begin position="71"/>
        <end position="207"/>
    </location>
</feature>
<dbReference type="InterPro" id="IPR036388">
    <property type="entry name" value="WH-like_DNA-bd_sf"/>
</dbReference>
<dbReference type="InterPro" id="IPR039422">
    <property type="entry name" value="MarR/SlyA-like"/>
</dbReference>
<dbReference type="AlphaFoldDB" id="A0A510UWD3"/>
<feature type="compositionally biased region" description="Low complexity" evidence="1">
    <location>
        <begin position="1"/>
        <end position="12"/>
    </location>
</feature>
<dbReference type="SMART" id="SM00347">
    <property type="entry name" value="HTH_MARR"/>
    <property type="match status" value="1"/>
</dbReference>
<dbReference type="PANTHER" id="PTHR33164">
    <property type="entry name" value="TRANSCRIPTIONAL REGULATOR, MARR FAMILY"/>
    <property type="match status" value="1"/>
</dbReference>
<feature type="compositionally biased region" description="Basic and acidic residues" evidence="1">
    <location>
        <begin position="38"/>
        <end position="48"/>
    </location>
</feature>
<protein>
    <recommendedName>
        <fullName evidence="2">HTH marR-type domain-containing protein</fullName>
    </recommendedName>
</protein>
<proteinExistence type="predicted"/>
<organism evidence="3 4">
    <name type="scientific">Cellulomonas persica</name>
    <dbReference type="NCBI Taxonomy" id="76861"/>
    <lineage>
        <taxon>Bacteria</taxon>
        <taxon>Bacillati</taxon>
        <taxon>Actinomycetota</taxon>
        <taxon>Actinomycetes</taxon>
        <taxon>Micrococcales</taxon>
        <taxon>Cellulomonadaceae</taxon>
        <taxon>Cellulomonas</taxon>
    </lineage>
</organism>
<dbReference type="SUPFAM" id="SSF46785">
    <property type="entry name" value="Winged helix' DNA-binding domain"/>
    <property type="match status" value="1"/>
</dbReference>
<dbReference type="PROSITE" id="PS50995">
    <property type="entry name" value="HTH_MARR_2"/>
    <property type="match status" value="1"/>
</dbReference>
<evidence type="ECO:0000313" key="3">
    <source>
        <dbReference type="EMBL" id="GEK18987.1"/>
    </source>
</evidence>
<feature type="compositionally biased region" description="Low complexity" evidence="1">
    <location>
        <begin position="50"/>
        <end position="61"/>
    </location>
</feature>
<sequence length="217" mass="23373">MTDPTAATVARAADARDPREATAETDADRTTVTGDALDTSRDATRETDATGDAAGGADSAEPPVRWLTADEQVSWRSFRTATAMLSDVLAHELDQQSGLSIHEYEVLVRLSESPDRTMRMSEIATGLAHSRSRLTHTIRRMESDGLVERRPCPSDARGVDCVMTEQGWQRLVAAAPGHVRSVRAHLVDVLTPEQFAALGEAMEAVRAHLTGGGCHSV</sequence>
<keyword evidence="4" id="KW-1185">Reference proteome</keyword>
<dbReference type="Proteomes" id="UP000321386">
    <property type="component" value="Unassembled WGS sequence"/>
</dbReference>
<feature type="region of interest" description="Disordered" evidence="1">
    <location>
        <begin position="1"/>
        <end position="64"/>
    </location>
</feature>
<evidence type="ECO:0000259" key="2">
    <source>
        <dbReference type="PROSITE" id="PS50995"/>
    </source>
</evidence>
<dbReference type="RefSeq" id="WP_307723706.1">
    <property type="nucleotide sequence ID" value="NZ_BJUA01000015.1"/>
</dbReference>